<keyword evidence="2" id="KW-1185">Reference proteome</keyword>
<sequence length="286" mass="33988">MFQLNSKGIPDYAQVKTGKEIYPKNDGLPYFLEFKNQQFYAKDENKNEYYFPGDDEKVFAINKTLGVQYFAKNSNDEEYYPKNFNHDEFTFNQYILNGYIVYPIDKYNRSIYPEDYNTQYYLYDTRKKAFIFGSYEKNEFYAKDLNLNDIYPPTFNIAIKSNTEQIYAIDKDNFVIYPKNFETGEEIYLENNEGSFEIISKYRVKRYAAYNEYPLLKQNYYGVEVTLSNEYLKIDGKSFYPTDDYGNEYIPNNMNMILTIGYNITFYSYIIVPNNGAGIPLYLVCL</sequence>
<dbReference type="EMBL" id="BGPR01054662">
    <property type="protein sequence ID" value="GBO31377.1"/>
    <property type="molecule type" value="Genomic_DNA"/>
</dbReference>
<evidence type="ECO:0000313" key="1">
    <source>
        <dbReference type="EMBL" id="GBO31377.1"/>
    </source>
</evidence>
<protein>
    <submittedName>
        <fullName evidence="1">Uncharacterized protein</fullName>
    </submittedName>
</protein>
<proteinExistence type="predicted"/>
<comment type="caution">
    <text evidence="1">The sequence shown here is derived from an EMBL/GenBank/DDBJ whole genome shotgun (WGS) entry which is preliminary data.</text>
</comment>
<gene>
    <name evidence="1" type="ORF">AVEN_266002_1</name>
</gene>
<dbReference type="OrthoDB" id="6433050at2759"/>
<organism evidence="1 2">
    <name type="scientific">Araneus ventricosus</name>
    <name type="common">Orbweaver spider</name>
    <name type="synonym">Epeira ventricosa</name>
    <dbReference type="NCBI Taxonomy" id="182803"/>
    <lineage>
        <taxon>Eukaryota</taxon>
        <taxon>Metazoa</taxon>
        <taxon>Ecdysozoa</taxon>
        <taxon>Arthropoda</taxon>
        <taxon>Chelicerata</taxon>
        <taxon>Arachnida</taxon>
        <taxon>Araneae</taxon>
        <taxon>Araneomorphae</taxon>
        <taxon>Entelegynae</taxon>
        <taxon>Araneoidea</taxon>
        <taxon>Araneidae</taxon>
        <taxon>Araneus</taxon>
    </lineage>
</organism>
<accession>A0A4Y2W5Y7</accession>
<reference evidence="1 2" key="1">
    <citation type="journal article" date="2019" name="Sci. Rep.">
        <title>Orb-weaving spider Araneus ventricosus genome elucidates the spidroin gene catalogue.</title>
        <authorList>
            <person name="Kono N."/>
            <person name="Nakamura H."/>
            <person name="Ohtoshi R."/>
            <person name="Moran D.A.P."/>
            <person name="Shinohara A."/>
            <person name="Yoshida Y."/>
            <person name="Fujiwara M."/>
            <person name="Mori M."/>
            <person name="Tomita M."/>
            <person name="Arakawa K."/>
        </authorList>
    </citation>
    <scope>NUCLEOTIDE SEQUENCE [LARGE SCALE GENOMIC DNA]</scope>
</reference>
<evidence type="ECO:0000313" key="2">
    <source>
        <dbReference type="Proteomes" id="UP000499080"/>
    </source>
</evidence>
<dbReference type="Proteomes" id="UP000499080">
    <property type="component" value="Unassembled WGS sequence"/>
</dbReference>
<dbReference type="AlphaFoldDB" id="A0A4Y2W5Y7"/>
<name>A0A4Y2W5Y7_ARAVE</name>